<sequence>MAGTGGIAQRWRELSGENNWEGLLDPLDIDLRRYIIHYGARTAAVGDPYNGDKGSNMSRFFRYPPNNFFSEVGLQCGNPFKYTVSSFFYARCEVNLCSWVLISEVWKLVDKYKDEEISITVTGHSLGAALATMTGVDIASNGYNKPSTNNKEGKACPLSSHSHGIC</sequence>
<evidence type="ECO:0000256" key="2">
    <source>
        <dbReference type="ARBA" id="ARBA00022801"/>
    </source>
</evidence>
<name>A0AA39VFC7_ACESA</name>
<evidence type="ECO:0000313" key="7">
    <source>
        <dbReference type="EMBL" id="KAK0578155.1"/>
    </source>
</evidence>
<evidence type="ECO:0000256" key="3">
    <source>
        <dbReference type="ARBA" id="ARBA00022963"/>
    </source>
</evidence>
<keyword evidence="8" id="KW-1185">Reference proteome</keyword>
<evidence type="ECO:0000256" key="5">
    <source>
        <dbReference type="RuleBase" id="RU367093"/>
    </source>
</evidence>
<evidence type="ECO:0000256" key="1">
    <source>
        <dbReference type="ARBA" id="ARBA00010701"/>
    </source>
</evidence>
<dbReference type="SUPFAM" id="SSF53474">
    <property type="entry name" value="alpha/beta-Hydrolases"/>
    <property type="match status" value="1"/>
</dbReference>
<keyword evidence="4 5" id="KW-0443">Lipid metabolism</keyword>
<dbReference type="EMBL" id="JAUESC010000385">
    <property type="protein sequence ID" value="KAK0578155.1"/>
    <property type="molecule type" value="Genomic_DNA"/>
</dbReference>
<dbReference type="Pfam" id="PF01764">
    <property type="entry name" value="Lipase_3"/>
    <property type="match status" value="1"/>
</dbReference>
<dbReference type="AlphaFoldDB" id="A0AA39VFC7"/>
<reference evidence="7" key="1">
    <citation type="journal article" date="2022" name="Plant J.">
        <title>Strategies of tolerance reflected in two North American maple genomes.</title>
        <authorList>
            <person name="McEvoy S.L."/>
            <person name="Sezen U.U."/>
            <person name="Trouern-Trend A."/>
            <person name="McMahon S.M."/>
            <person name="Schaberg P.G."/>
            <person name="Yang J."/>
            <person name="Wegrzyn J.L."/>
            <person name="Swenson N.G."/>
        </authorList>
    </citation>
    <scope>NUCLEOTIDE SEQUENCE</scope>
    <source>
        <strain evidence="7">NS2018</strain>
    </source>
</reference>
<dbReference type="GO" id="GO:0008970">
    <property type="term" value="F:phospholipase A1 activity"/>
    <property type="evidence" value="ECO:0007669"/>
    <property type="project" value="UniProtKB-UniRule"/>
</dbReference>
<dbReference type="InterPro" id="IPR033556">
    <property type="entry name" value="PLA"/>
</dbReference>
<dbReference type="EC" id="3.1.1.-" evidence="5"/>
<dbReference type="Gene3D" id="3.40.50.1820">
    <property type="entry name" value="alpha/beta hydrolase"/>
    <property type="match status" value="2"/>
</dbReference>
<dbReference type="GO" id="GO:0016042">
    <property type="term" value="P:lipid catabolic process"/>
    <property type="evidence" value="ECO:0007669"/>
    <property type="project" value="UniProtKB-UniRule"/>
</dbReference>
<dbReference type="PANTHER" id="PTHR31828">
    <property type="entry name" value="PHOSPHOLIPASE A1-IIGAMMA"/>
    <property type="match status" value="1"/>
</dbReference>
<evidence type="ECO:0000256" key="4">
    <source>
        <dbReference type="ARBA" id="ARBA00023098"/>
    </source>
</evidence>
<keyword evidence="2 5" id="KW-0378">Hydrolase</keyword>
<organism evidence="7 8">
    <name type="scientific">Acer saccharum</name>
    <name type="common">Sugar maple</name>
    <dbReference type="NCBI Taxonomy" id="4024"/>
    <lineage>
        <taxon>Eukaryota</taxon>
        <taxon>Viridiplantae</taxon>
        <taxon>Streptophyta</taxon>
        <taxon>Embryophyta</taxon>
        <taxon>Tracheophyta</taxon>
        <taxon>Spermatophyta</taxon>
        <taxon>Magnoliopsida</taxon>
        <taxon>eudicotyledons</taxon>
        <taxon>Gunneridae</taxon>
        <taxon>Pentapetalae</taxon>
        <taxon>rosids</taxon>
        <taxon>malvids</taxon>
        <taxon>Sapindales</taxon>
        <taxon>Sapindaceae</taxon>
        <taxon>Hippocastanoideae</taxon>
        <taxon>Acereae</taxon>
        <taxon>Acer</taxon>
    </lineage>
</organism>
<dbReference type="InterPro" id="IPR029058">
    <property type="entry name" value="AB_hydrolase_fold"/>
</dbReference>
<proteinExistence type="inferred from homology"/>
<dbReference type="InterPro" id="IPR002921">
    <property type="entry name" value="Fungal_lipase-type"/>
</dbReference>
<evidence type="ECO:0000313" key="8">
    <source>
        <dbReference type="Proteomes" id="UP001168877"/>
    </source>
</evidence>
<comment type="caution">
    <text evidence="7">The sequence shown here is derived from an EMBL/GenBank/DDBJ whole genome shotgun (WGS) entry which is preliminary data.</text>
</comment>
<dbReference type="PANTHER" id="PTHR31828:SF20">
    <property type="entry name" value="PHOSPHOLIPASE A1"/>
    <property type="match status" value="1"/>
</dbReference>
<protein>
    <recommendedName>
        <fullName evidence="5">Phospholipase A1</fullName>
        <ecNumber evidence="5">3.1.1.-</ecNumber>
    </recommendedName>
</protein>
<comment type="similarity">
    <text evidence="1 5">Belongs to the AB hydrolase superfamily. Lipase family.</text>
</comment>
<dbReference type="Proteomes" id="UP001168877">
    <property type="component" value="Unassembled WGS sequence"/>
</dbReference>
<feature type="domain" description="Fungal lipase-type" evidence="6">
    <location>
        <begin position="71"/>
        <end position="146"/>
    </location>
</feature>
<evidence type="ECO:0000259" key="6">
    <source>
        <dbReference type="Pfam" id="PF01764"/>
    </source>
</evidence>
<accession>A0AA39VFC7</accession>
<comment type="function">
    <text evidence="5">Acylhydrolase that catalyzes the hydrolysis of phospholipids at the sn-1 position.</text>
</comment>
<reference evidence="7" key="2">
    <citation type="submission" date="2023-06" db="EMBL/GenBank/DDBJ databases">
        <authorList>
            <person name="Swenson N.G."/>
            <person name="Wegrzyn J.L."/>
            <person name="Mcevoy S.L."/>
        </authorList>
    </citation>
    <scope>NUCLEOTIDE SEQUENCE</scope>
    <source>
        <strain evidence="7">NS2018</strain>
        <tissue evidence="7">Leaf</tissue>
    </source>
</reference>
<gene>
    <name evidence="7" type="ORF">LWI29_006014</name>
</gene>
<keyword evidence="3 5" id="KW-0442">Lipid degradation</keyword>